<feature type="compositionally biased region" description="Polar residues" evidence="8">
    <location>
        <begin position="755"/>
        <end position="771"/>
    </location>
</feature>
<dbReference type="PANTHER" id="PTHR48267:SF1">
    <property type="entry name" value="BILIRUBIN OXIDASE"/>
    <property type="match status" value="1"/>
</dbReference>
<keyword evidence="7 9" id="KW-0472">Membrane</keyword>
<feature type="transmembrane region" description="Helical" evidence="9">
    <location>
        <begin position="672"/>
        <end position="694"/>
    </location>
</feature>
<dbReference type="InterPro" id="IPR011707">
    <property type="entry name" value="Cu-oxidase-like_N"/>
</dbReference>
<feature type="transmembrane region" description="Helical" evidence="9">
    <location>
        <begin position="574"/>
        <end position="598"/>
    </location>
</feature>
<evidence type="ECO:0000256" key="7">
    <source>
        <dbReference type="ARBA" id="ARBA00023136"/>
    </source>
</evidence>
<dbReference type="SUPFAM" id="SSF49503">
    <property type="entry name" value="Cupredoxins"/>
    <property type="match status" value="3"/>
</dbReference>
<reference evidence="13" key="2">
    <citation type="journal article" date="2023" name="Microbiol Resour">
        <title>Decontamination and Annotation of the Draft Genome Sequence of the Oomycete Lagenidium giganteum ARSEF 373.</title>
        <authorList>
            <person name="Morgan W.R."/>
            <person name="Tartar A."/>
        </authorList>
    </citation>
    <scope>NUCLEOTIDE SEQUENCE</scope>
    <source>
        <strain evidence="13">ARSEF 373</strain>
    </source>
</reference>
<dbReference type="GO" id="GO:0016020">
    <property type="term" value="C:membrane"/>
    <property type="evidence" value="ECO:0007669"/>
    <property type="project" value="UniProtKB-SubCell"/>
</dbReference>
<comment type="similarity">
    <text evidence="2">Belongs to the multicopper oxidase family.</text>
</comment>
<dbReference type="AlphaFoldDB" id="A0AAV2ZEP7"/>
<organism evidence="13 14">
    <name type="scientific">Lagenidium giganteum</name>
    <dbReference type="NCBI Taxonomy" id="4803"/>
    <lineage>
        <taxon>Eukaryota</taxon>
        <taxon>Sar</taxon>
        <taxon>Stramenopiles</taxon>
        <taxon>Oomycota</taxon>
        <taxon>Peronosporomycetes</taxon>
        <taxon>Pythiales</taxon>
        <taxon>Pythiaceae</taxon>
    </lineage>
</organism>
<feature type="transmembrane region" description="Helical" evidence="9">
    <location>
        <begin position="610"/>
        <end position="630"/>
    </location>
</feature>
<gene>
    <name evidence="13" type="ORF">N0F65_006782</name>
</gene>
<evidence type="ECO:0000313" key="13">
    <source>
        <dbReference type="EMBL" id="DBA03603.1"/>
    </source>
</evidence>
<dbReference type="PROSITE" id="PS00080">
    <property type="entry name" value="MULTICOPPER_OXIDASE2"/>
    <property type="match status" value="1"/>
</dbReference>
<dbReference type="GO" id="GO:0016491">
    <property type="term" value="F:oxidoreductase activity"/>
    <property type="evidence" value="ECO:0007669"/>
    <property type="project" value="UniProtKB-KW"/>
</dbReference>
<feature type="transmembrane region" description="Helical" evidence="9">
    <location>
        <begin position="858"/>
        <end position="877"/>
    </location>
</feature>
<evidence type="ECO:0000256" key="2">
    <source>
        <dbReference type="ARBA" id="ARBA00010609"/>
    </source>
</evidence>
<evidence type="ECO:0000256" key="10">
    <source>
        <dbReference type="SAM" id="SignalP"/>
    </source>
</evidence>
<evidence type="ECO:0000256" key="1">
    <source>
        <dbReference type="ARBA" id="ARBA00004141"/>
    </source>
</evidence>
<dbReference type="InterPro" id="IPR045087">
    <property type="entry name" value="Cu-oxidase_fam"/>
</dbReference>
<keyword evidence="3 9" id="KW-0812">Transmembrane</keyword>
<keyword evidence="14" id="KW-1185">Reference proteome</keyword>
<keyword evidence="10" id="KW-0732">Signal</keyword>
<feature type="region of interest" description="Disordered" evidence="8">
    <location>
        <begin position="746"/>
        <end position="780"/>
    </location>
</feature>
<evidence type="ECO:0000259" key="11">
    <source>
        <dbReference type="Pfam" id="PF07731"/>
    </source>
</evidence>
<dbReference type="Pfam" id="PF02535">
    <property type="entry name" value="Zip"/>
    <property type="match status" value="1"/>
</dbReference>
<dbReference type="InterPro" id="IPR008972">
    <property type="entry name" value="Cupredoxin"/>
</dbReference>
<sequence length="943" mass="101879">MLSMRTALTALAGATALMGSALAQSFTLKNDWEAFSVPLTKPAIIDMTKGGHIDMQIGQAKHNWTEDGSLQGDIYGYALKNATPTFPGPTIVVAKGVPIDVTWHNTIHGEHILNERVEKTLTLGASECYPYCGVPVVVHVHGLESPARYDGLPSQSVYENQSQTAHYLNNQSASTKMYHDHAMGLTRLNTWAGLMGAYIIKDDKLEKSLNVSIDPDWDIPLIITDRMINDKGKIVYSDDMCADDPVSKWIPESFGTHNVVNGKVMPYIEVPSAQVRFRLVNVANARHYNFSIPFADKCKIIAKDSGFVQKVEKIPDDGYMLYPFQRTEMICDFSDVKVNTSYNVTDRPDEIGQKVYEFDYDPRVFQVRVNTKLKGAAPLVVPDNLVKLKDLKTLWKEMGGKERSLMLGEIEFKLGCPSQSLLLYKNQIMNTTNMGTMHCTRGRVEKWFFKNPTDDPHPFHWHLVNAQCGEDDEHVDTNAMRDVVVIPNAGTRAKTTITQVCYVACTPDEFLIENSTRGPAEYNFDTTEPYVAHCHIVEHEENAMMSWFRLTDTDDGDKNDNGYVPDPNKVTGEIIGTAMGMSVLGGLATCFSILVISVPSLNFLASRRSLSFSFALAAGVMIFISLSDLIPESITFFRAHFTVGGSVDPEAYEKGGAAASMGVCDNTCNGNAWLSAIACFYGGLFVIIAVEWIVHKCLERAGHRHSGCDSDDDIPAAKSPVPIGKTPAAAPAADDAEKGITTSSIQIASPVPGTPTATNPVPLQSPTSGEGSTLVGVGGTDDVDGGKNEFKRAGMMTGIALAIHNFPEGLALFVSSLGGLRSGIILSIGIILHNMPEGVAVAAPVYYATGSKLEAFKWTGLSGVALPFGAAIGWAAVSGGLSAGLQAVLYGLVAGMLMGITAMELIPGVFKFDPKGKVWVSGLFIGFGIIAVSLIALHYAGSG</sequence>
<feature type="chain" id="PRO_5043584709" evidence="10">
    <location>
        <begin position="24"/>
        <end position="943"/>
    </location>
</feature>
<name>A0AAV2ZEP7_9STRA</name>
<dbReference type="GO" id="GO:0005507">
    <property type="term" value="F:copper ion binding"/>
    <property type="evidence" value="ECO:0007669"/>
    <property type="project" value="InterPro"/>
</dbReference>
<dbReference type="Gene3D" id="2.60.40.420">
    <property type="entry name" value="Cupredoxins - blue copper proteins"/>
    <property type="match status" value="3"/>
</dbReference>
<feature type="domain" description="Plastocyanin-like" evidence="12">
    <location>
        <begin position="135"/>
        <end position="203"/>
    </location>
</feature>
<comment type="caution">
    <text evidence="13">The sequence shown here is derived from an EMBL/GenBank/DDBJ whole genome shotgun (WGS) entry which is preliminary data.</text>
</comment>
<reference evidence="13" key="1">
    <citation type="submission" date="2022-11" db="EMBL/GenBank/DDBJ databases">
        <authorList>
            <person name="Morgan W.R."/>
            <person name="Tartar A."/>
        </authorList>
    </citation>
    <scope>NUCLEOTIDE SEQUENCE</scope>
    <source>
        <strain evidence="13">ARSEF 373</strain>
    </source>
</reference>
<proteinExistence type="inferred from homology"/>
<feature type="transmembrane region" description="Helical" evidence="9">
    <location>
        <begin position="883"/>
        <end position="906"/>
    </location>
</feature>
<dbReference type="Pfam" id="PF07732">
    <property type="entry name" value="Cu-oxidase_3"/>
    <property type="match status" value="1"/>
</dbReference>
<dbReference type="Proteomes" id="UP001146120">
    <property type="component" value="Unassembled WGS sequence"/>
</dbReference>
<protein>
    <submittedName>
        <fullName evidence="13">Uncharacterized protein</fullName>
    </submittedName>
</protein>
<feature type="signal peptide" evidence="10">
    <location>
        <begin position="1"/>
        <end position="23"/>
    </location>
</feature>
<feature type="transmembrane region" description="Helical" evidence="9">
    <location>
        <begin position="918"/>
        <end position="940"/>
    </location>
</feature>
<dbReference type="Pfam" id="PF07731">
    <property type="entry name" value="Cu-oxidase_2"/>
    <property type="match status" value="1"/>
</dbReference>
<dbReference type="InterPro" id="IPR011706">
    <property type="entry name" value="Cu-oxidase_C"/>
</dbReference>
<evidence type="ECO:0000256" key="4">
    <source>
        <dbReference type="ARBA" id="ARBA00022723"/>
    </source>
</evidence>
<keyword evidence="4" id="KW-0479">Metal-binding</keyword>
<dbReference type="InterPro" id="IPR002355">
    <property type="entry name" value="Cu_oxidase_Cu_BS"/>
</dbReference>
<dbReference type="PANTHER" id="PTHR48267">
    <property type="entry name" value="CUPREDOXIN SUPERFAMILY PROTEIN"/>
    <property type="match status" value="1"/>
</dbReference>
<evidence type="ECO:0000256" key="5">
    <source>
        <dbReference type="ARBA" id="ARBA00022989"/>
    </source>
</evidence>
<dbReference type="InterPro" id="IPR003689">
    <property type="entry name" value="ZIP"/>
</dbReference>
<keyword evidence="5 9" id="KW-1133">Transmembrane helix</keyword>
<dbReference type="GO" id="GO:0046873">
    <property type="term" value="F:metal ion transmembrane transporter activity"/>
    <property type="evidence" value="ECO:0007669"/>
    <property type="project" value="InterPro"/>
</dbReference>
<evidence type="ECO:0000256" key="3">
    <source>
        <dbReference type="ARBA" id="ARBA00022692"/>
    </source>
</evidence>
<accession>A0AAV2ZEP7</accession>
<feature type="domain" description="Plastocyanin-like" evidence="11">
    <location>
        <begin position="431"/>
        <end position="549"/>
    </location>
</feature>
<keyword evidence="6" id="KW-0560">Oxidoreductase</keyword>
<comment type="subcellular location">
    <subcellularLocation>
        <location evidence="1">Membrane</location>
        <topology evidence="1">Multi-pass membrane protein</topology>
    </subcellularLocation>
</comment>
<evidence type="ECO:0000313" key="14">
    <source>
        <dbReference type="Proteomes" id="UP001146120"/>
    </source>
</evidence>
<evidence type="ECO:0000256" key="9">
    <source>
        <dbReference type="SAM" id="Phobius"/>
    </source>
</evidence>
<evidence type="ECO:0000256" key="6">
    <source>
        <dbReference type="ARBA" id="ARBA00023002"/>
    </source>
</evidence>
<evidence type="ECO:0000259" key="12">
    <source>
        <dbReference type="Pfam" id="PF07732"/>
    </source>
</evidence>
<evidence type="ECO:0000256" key="8">
    <source>
        <dbReference type="SAM" id="MobiDB-lite"/>
    </source>
</evidence>
<dbReference type="EMBL" id="DAKRPA010000017">
    <property type="protein sequence ID" value="DBA03603.1"/>
    <property type="molecule type" value="Genomic_DNA"/>
</dbReference>